<evidence type="ECO:0000256" key="2">
    <source>
        <dbReference type="ARBA" id="ARBA00022801"/>
    </source>
</evidence>
<evidence type="ECO:0000256" key="3">
    <source>
        <dbReference type="ARBA" id="ARBA00023295"/>
    </source>
</evidence>
<feature type="active site" description="Nucleophile" evidence="4">
    <location>
        <position position="388"/>
    </location>
</feature>
<accession>A0A3E3EGG1</accession>
<dbReference type="InterPro" id="IPR018120">
    <property type="entry name" value="Glyco_hydro_1_AS"/>
</dbReference>
<evidence type="ECO:0000313" key="7">
    <source>
        <dbReference type="EMBL" id="RGD86839.1"/>
    </source>
</evidence>
<proteinExistence type="inferred from homology"/>
<organism evidence="7 8">
    <name type="scientific">Thomasclavelia ramosa</name>
    <dbReference type="NCBI Taxonomy" id="1547"/>
    <lineage>
        <taxon>Bacteria</taxon>
        <taxon>Bacillati</taxon>
        <taxon>Bacillota</taxon>
        <taxon>Erysipelotrichia</taxon>
        <taxon>Erysipelotrichales</taxon>
        <taxon>Coprobacillaceae</taxon>
        <taxon>Thomasclavelia</taxon>
    </lineage>
</organism>
<dbReference type="EMBL" id="QUSL01000003">
    <property type="protein sequence ID" value="RGD86839.1"/>
    <property type="molecule type" value="Genomic_DNA"/>
</dbReference>
<dbReference type="PANTHER" id="PTHR10353:SF122">
    <property type="entry name" value="6-PHOSPHO-BETA-GLUCOSIDASE ASCB-RELATED"/>
    <property type="match status" value="1"/>
</dbReference>
<evidence type="ECO:0000313" key="8">
    <source>
        <dbReference type="Proteomes" id="UP000261032"/>
    </source>
</evidence>
<dbReference type="PRINTS" id="PR00131">
    <property type="entry name" value="GLHYDRLASE1"/>
</dbReference>
<dbReference type="Proteomes" id="UP000261032">
    <property type="component" value="Unassembled WGS sequence"/>
</dbReference>
<sequence>MTKQFPEGFLWGGATAANQFEGGWKEGGKGISVSDVALFTDPKSLKELTDVHGLCDITDEMIDQALATDDEVYYPKRHASDFYHHWKEDIKLLGEMGFKVYRLSIAWSRIFPNGDELVPNEAGLKFYDDIFDECAKYGIEPLVTMSHYEPPLEFARKYNGWYDRRAIDFFVRYVDVITKRYKNKVKYWLTFNEIDSIIRHPFMTGGLIESRFKPEEFEEVCFQAMHHQFVASALATKVTHDNIPDAKVGCMLTKLTYYPYTCKPEDVLEAQQRMRSIYCFSDTQVHGEYPAYLLSMYKNKGFNINMTEEDLRIMKEYPVDFISFSYYSSSCVAKDDTGLNKTAGNTVTAIKNPHIPSSDWGWQIDPIGLRVSLVDLYDRYRKPLFIVENGLGAKDELIDGKVHDDYRIDYLKQHCQAMYEAIHEDGVELMGYTAWGCIDLVSNSTNQMSKRYGFVYVDVDDYGNGSYKRYKKDSFDWYKQVIATNGASILED</sequence>
<evidence type="ECO:0000256" key="6">
    <source>
        <dbReference type="RuleBase" id="RU004468"/>
    </source>
</evidence>
<dbReference type="SUPFAM" id="SSF51445">
    <property type="entry name" value="(Trans)glycosidases"/>
    <property type="match status" value="1"/>
</dbReference>
<protein>
    <submittedName>
        <fullName evidence="7">Beta-glucosidase</fullName>
    </submittedName>
</protein>
<dbReference type="GO" id="GO:0005829">
    <property type="term" value="C:cytosol"/>
    <property type="evidence" value="ECO:0007669"/>
    <property type="project" value="TreeGrafter"/>
</dbReference>
<keyword evidence="3 6" id="KW-0326">Glycosidase</keyword>
<gene>
    <name evidence="7" type="ORF">DXB93_03205</name>
</gene>
<comment type="similarity">
    <text evidence="1 5">Belongs to the glycosyl hydrolase 1 family.</text>
</comment>
<dbReference type="RefSeq" id="WP_117580493.1">
    <property type="nucleotide sequence ID" value="NZ_QUSL01000003.1"/>
</dbReference>
<evidence type="ECO:0000256" key="4">
    <source>
        <dbReference type="PROSITE-ProRule" id="PRU10055"/>
    </source>
</evidence>
<dbReference type="FunFam" id="3.20.20.80:FF:000004">
    <property type="entry name" value="Beta-glucosidase 6-phospho-beta-glucosidase"/>
    <property type="match status" value="1"/>
</dbReference>
<dbReference type="Gene3D" id="3.20.20.80">
    <property type="entry name" value="Glycosidases"/>
    <property type="match status" value="1"/>
</dbReference>
<keyword evidence="2 6" id="KW-0378">Hydrolase</keyword>
<comment type="caution">
    <text evidence="7">The sequence shown here is derived from an EMBL/GenBank/DDBJ whole genome shotgun (WGS) entry which is preliminary data.</text>
</comment>
<dbReference type="Pfam" id="PF00232">
    <property type="entry name" value="Glyco_hydro_1"/>
    <property type="match status" value="1"/>
</dbReference>
<dbReference type="InterPro" id="IPR017853">
    <property type="entry name" value="GH"/>
</dbReference>
<evidence type="ECO:0000256" key="1">
    <source>
        <dbReference type="ARBA" id="ARBA00010838"/>
    </source>
</evidence>
<dbReference type="PANTHER" id="PTHR10353">
    <property type="entry name" value="GLYCOSYL HYDROLASE"/>
    <property type="match status" value="1"/>
</dbReference>
<evidence type="ECO:0000256" key="5">
    <source>
        <dbReference type="RuleBase" id="RU003690"/>
    </source>
</evidence>
<dbReference type="PROSITE" id="PS00653">
    <property type="entry name" value="GLYCOSYL_HYDROL_F1_2"/>
    <property type="match status" value="1"/>
</dbReference>
<dbReference type="AlphaFoldDB" id="A0A3E3EGG1"/>
<dbReference type="GO" id="GO:0016052">
    <property type="term" value="P:carbohydrate catabolic process"/>
    <property type="evidence" value="ECO:0007669"/>
    <property type="project" value="TreeGrafter"/>
</dbReference>
<dbReference type="PROSITE" id="PS00572">
    <property type="entry name" value="GLYCOSYL_HYDROL_F1_1"/>
    <property type="match status" value="1"/>
</dbReference>
<dbReference type="NCBIfam" id="NF007158">
    <property type="entry name" value="PRK09593.1"/>
    <property type="match status" value="1"/>
</dbReference>
<dbReference type="InterPro" id="IPR001360">
    <property type="entry name" value="Glyco_hydro_1"/>
</dbReference>
<name>A0A3E3EGG1_9FIRM</name>
<dbReference type="InterPro" id="IPR033132">
    <property type="entry name" value="GH_1_N_CS"/>
</dbReference>
<dbReference type="GO" id="GO:0008422">
    <property type="term" value="F:beta-glucosidase activity"/>
    <property type="evidence" value="ECO:0007669"/>
    <property type="project" value="TreeGrafter"/>
</dbReference>
<reference evidence="7 8" key="1">
    <citation type="submission" date="2018-08" db="EMBL/GenBank/DDBJ databases">
        <title>A genome reference for cultivated species of the human gut microbiota.</title>
        <authorList>
            <person name="Zou Y."/>
            <person name="Xue W."/>
            <person name="Luo G."/>
        </authorList>
    </citation>
    <scope>NUCLEOTIDE SEQUENCE [LARGE SCALE GENOMIC DNA]</scope>
    <source>
        <strain evidence="7 8">OM06-4</strain>
    </source>
</reference>